<reference evidence="1 2" key="1">
    <citation type="journal article" date="2019" name="Nat. Ecol. Evol.">
        <title>Megaphylogeny resolves global patterns of mushroom evolution.</title>
        <authorList>
            <person name="Varga T."/>
            <person name="Krizsan K."/>
            <person name="Foldi C."/>
            <person name="Dima B."/>
            <person name="Sanchez-Garcia M."/>
            <person name="Sanchez-Ramirez S."/>
            <person name="Szollosi G.J."/>
            <person name="Szarkandi J.G."/>
            <person name="Papp V."/>
            <person name="Albert L."/>
            <person name="Andreopoulos W."/>
            <person name="Angelini C."/>
            <person name="Antonin V."/>
            <person name="Barry K.W."/>
            <person name="Bougher N.L."/>
            <person name="Buchanan P."/>
            <person name="Buyck B."/>
            <person name="Bense V."/>
            <person name="Catcheside P."/>
            <person name="Chovatia M."/>
            <person name="Cooper J."/>
            <person name="Damon W."/>
            <person name="Desjardin D."/>
            <person name="Finy P."/>
            <person name="Geml J."/>
            <person name="Haridas S."/>
            <person name="Hughes K."/>
            <person name="Justo A."/>
            <person name="Karasinski D."/>
            <person name="Kautmanova I."/>
            <person name="Kiss B."/>
            <person name="Kocsube S."/>
            <person name="Kotiranta H."/>
            <person name="LaButti K.M."/>
            <person name="Lechner B.E."/>
            <person name="Liimatainen K."/>
            <person name="Lipzen A."/>
            <person name="Lukacs Z."/>
            <person name="Mihaltcheva S."/>
            <person name="Morgado L.N."/>
            <person name="Niskanen T."/>
            <person name="Noordeloos M.E."/>
            <person name="Ohm R.A."/>
            <person name="Ortiz-Santana B."/>
            <person name="Ovrebo C."/>
            <person name="Racz N."/>
            <person name="Riley R."/>
            <person name="Savchenko A."/>
            <person name="Shiryaev A."/>
            <person name="Soop K."/>
            <person name="Spirin V."/>
            <person name="Szebenyi C."/>
            <person name="Tomsovsky M."/>
            <person name="Tulloss R.E."/>
            <person name="Uehling J."/>
            <person name="Grigoriev I.V."/>
            <person name="Vagvolgyi C."/>
            <person name="Papp T."/>
            <person name="Martin F.M."/>
            <person name="Miettinen O."/>
            <person name="Hibbett D.S."/>
            <person name="Nagy L.G."/>
        </authorList>
    </citation>
    <scope>NUCLEOTIDE SEQUENCE [LARGE SCALE GENOMIC DNA]</scope>
    <source>
        <strain evidence="1 2">CBS 962.96</strain>
    </source>
</reference>
<evidence type="ECO:0000313" key="2">
    <source>
        <dbReference type="Proteomes" id="UP000297245"/>
    </source>
</evidence>
<dbReference type="OrthoDB" id="3359487at2759"/>
<dbReference type="Proteomes" id="UP000297245">
    <property type="component" value="Unassembled WGS sequence"/>
</dbReference>
<organism evidence="1 2">
    <name type="scientific">Dendrothele bispora (strain CBS 962.96)</name>
    <dbReference type="NCBI Taxonomy" id="1314807"/>
    <lineage>
        <taxon>Eukaryota</taxon>
        <taxon>Fungi</taxon>
        <taxon>Dikarya</taxon>
        <taxon>Basidiomycota</taxon>
        <taxon>Agaricomycotina</taxon>
        <taxon>Agaricomycetes</taxon>
        <taxon>Agaricomycetidae</taxon>
        <taxon>Agaricales</taxon>
        <taxon>Agaricales incertae sedis</taxon>
        <taxon>Dendrothele</taxon>
    </lineage>
</organism>
<dbReference type="EMBL" id="ML179873">
    <property type="protein sequence ID" value="THU80740.1"/>
    <property type="molecule type" value="Genomic_DNA"/>
</dbReference>
<protein>
    <submittedName>
        <fullName evidence="1">Uncharacterized protein</fullName>
    </submittedName>
</protein>
<dbReference type="AlphaFoldDB" id="A0A4S8KXT2"/>
<accession>A0A4S8KXT2</accession>
<proteinExistence type="predicted"/>
<sequence>FKIASKRVSASARPLLHTVIPIIDTLTDNLLKVCSDWSKSPQTRAGAAKAIAVLNKYYSKTDDSIMYKAAMSKHPFLLPLQKADMKYFKDAKWEQSWINMAKTSTQEFFATHYLNKVEQQEAPSVTRAPQVFYSLFIIV</sequence>
<name>A0A4S8KXT2_DENBC</name>
<feature type="non-terminal residue" evidence="1">
    <location>
        <position position="1"/>
    </location>
</feature>
<evidence type="ECO:0000313" key="1">
    <source>
        <dbReference type="EMBL" id="THU80740.1"/>
    </source>
</evidence>
<keyword evidence="2" id="KW-1185">Reference proteome</keyword>
<gene>
    <name evidence="1" type="ORF">K435DRAFT_695047</name>
</gene>